<dbReference type="PANTHER" id="PTHR48079">
    <property type="entry name" value="PROTEIN YEEZ"/>
    <property type="match status" value="1"/>
</dbReference>
<dbReference type="InterPro" id="IPR013120">
    <property type="entry name" value="FAR_NAD-bd"/>
</dbReference>
<sequence>MNTSCLVTGGSGFIGQHLLSTLTAHDHAVTVLMRRPADFPRLAERVAALGGKPRRLTVIHGDLALPGLGLDAAALRQVAGCACFFHLGAQFAWGLSMAQARQVNVEGARQVARLAVHSGARLLMVGGYMLCNAAQLARVGVDGRYPEHTDWPAVYRRVGGYEGSKLEAHYRVLDDMQRLGGELTLVHPATLCGHSQSGHILPGQPLAELVRQLLAGRLSALPGSPMHWLPLISVDFLVELIRLAAFDPLMAGRSLLALDERTPSLHGLVQLLGRTLRVAAPQHHVPMGLLKALLRVPGMPRLLRIAPESLDFIQVERFDMTQTGVFLSRHQRHWPAIEQAIAASARFVAAGR</sequence>
<dbReference type="InterPro" id="IPR036291">
    <property type="entry name" value="NAD(P)-bd_dom_sf"/>
</dbReference>
<dbReference type="Gene3D" id="3.40.50.720">
    <property type="entry name" value="NAD(P)-binding Rossmann-like Domain"/>
    <property type="match status" value="1"/>
</dbReference>
<accession>A0A1G8FDT6</accession>
<dbReference type="AlphaFoldDB" id="A0A1G8FDT6"/>
<reference evidence="2 3" key="1">
    <citation type="submission" date="2016-10" db="EMBL/GenBank/DDBJ databases">
        <authorList>
            <person name="de Groot N.N."/>
        </authorList>
    </citation>
    <scope>NUCLEOTIDE SEQUENCE [LARGE SCALE GENOMIC DNA]</scope>
    <source>
        <strain evidence="2 3">LMG 18387</strain>
    </source>
</reference>
<dbReference type="RefSeq" id="WP_084304950.1">
    <property type="nucleotide sequence ID" value="NZ_FNDG01000007.1"/>
</dbReference>
<dbReference type="EMBL" id="FNDG01000007">
    <property type="protein sequence ID" value="SDH80344.1"/>
    <property type="molecule type" value="Genomic_DNA"/>
</dbReference>
<dbReference type="SUPFAM" id="SSF51735">
    <property type="entry name" value="NAD(P)-binding Rossmann-fold domains"/>
    <property type="match status" value="1"/>
</dbReference>
<gene>
    <name evidence="2" type="ORF">SAMN05216588_107243</name>
</gene>
<dbReference type="PANTHER" id="PTHR48079:SF6">
    <property type="entry name" value="NAD(P)-BINDING DOMAIN-CONTAINING PROTEIN-RELATED"/>
    <property type="match status" value="1"/>
</dbReference>
<organism evidence="2 3">
    <name type="scientific">Phytopseudomonas flavescens</name>
    <dbReference type="NCBI Taxonomy" id="29435"/>
    <lineage>
        <taxon>Bacteria</taxon>
        <taxon>Pseudomonadati</taxon>
        <taxon>Pseudomonadota</taxon>
        <taxon>Gammaproteobacteria</taxon>
        <taxon>Pseudomonadales</taxon>
        <taxon>Pseudomonadaceae</taxon>
        <taxon>Phytopseudomonas</taxon>
    </lineage>
</organism>
<dbReference type="GO" id="GO:0004029">
    <property type="term" value="F:aldehyde dehydrogenase (NAD+) activity"/>
    <property type="evidence" value="ECO:0007669"/>
    <property type="project" value="TreeGrafter"/>
</dbReference>
<name>A0A1G8FDT6_9GAMM</name>
<evidence type="ECO:0000313" key="3">
    <source>
        <dbReference type="Proteomes" id="UP000198606"/>
    </source>
</evidence>
<feature type="domain" description="Thioester reductase (TE)" evidence="1">
    <location>
        <begin position="7"/>
        <end position="241"/>
    </location>
</feature>
<dbReference type="STRING" id="29435.SAMN05216588_107243"/>
<dbReference type="Proteomes" id="UP000198606">
    <property type="component" value="Unassembled WGS sequence"/>
</dbReference>
<evidence type="ECO:0000259" key="1">
    <source>
        <dbReference type="Pfam" id="PF07993"/>
    </source>
</evidence>
<dbReference type="GO" id="GO:0005737">
    <property type="term" value="C:cytoplasm"/>
    <property type="evidence" value="ECO:0007669"/>
    <property type="project" value="TreeGrafter"/>
</dbReference>
<proteinExistence type="predicted"/>
<protein>
    <submittedName>
        <fullName evidence="2">Thioester reductase domain-containing protein</fullName>
    </submittedName>
</protein>
<dbReference type="Pfam" id="PF07993">
    <property type="entry name" value="NAD_binding_4"/>
    <property type="match status" value="1"/>
</dbReference>
<evidence type="ECO:0000313" key="2">
    <source>
        <dbReference type="EMBL" id="SDH80344.1"/>
    </source>
</evidence>
<dbReference type="InterPro" id="IPR051783">
    <property type="entry name" value="NAD(P)-dependent_oxidoreduct"/>
</dbReference>